<feature type="binding site" evidence="4">
    <location>
        <position position="306"/>
    </location>
    <ligand>
        <name>S-adenosyl-L-methionine</name>
        <dbReference type="ChEBI" id="CHEBI:59789"/>
    </ligand>
</feature>
<keyword evidence="1 4" id="KW-0489">Methyltransferase</keyword>
<keyword evidence="2 4" id="KW-0808">Transferase</keyword>
<dbReference type="PROSITE" id="PS51687">
    <property type="entry name" value="SAM_MT_RNA_M5U"/>
    <property type="match status" value="1"/>
</dbReference>
<dbReference type="NCBIfam" id="TIGR00479">
    <property type="entry name" value="rumA"/>
    <property type="match status" value="1"/>
</dbReference>
<dbReference type="PROSITE" id="PS50926">
    <property type="entry name" value="TRAM"/>
    <property type="match status" value="1"/>
</dbReference>
<proteinExistence type="inferred from homology"/>
<accession>A0A858U470</accession>
<feature type="binding site" evidence="4">
    <location>
        <position position="375"/>
    </location>
    <ligand>
        <name>S-adenosyl-L-methionine</name>
        <dbReference type="ChEBI" id="CHEBI:59789"/>
    </ligand>
</feature>
<keyword evidence="7" id="KW-1185">Reference proteome</keyword>
<reference evidence="6 7" key="1">
    <citation type="submission" date="2020-04" db="EMBL/GenBank/DDBJ databases">
        <title>Novel Mycoplasma species detected in Phocoena phocoena (harbor porpoise) from the USA.</title>
        <authorList>
            <person name="Volokhov D.V."/>
        </authorList>
    </citation>
    <scope>NUCLEOTIDE SEQUENCE [LARGE SCALE GENOMIC DNA]</scope>
    <source>
        <strain evidence="6 7">Phocoena C-264-GEN</strain>
    </source>
</reference>
<keyword evidence="3 4" id="KW-0949">S-adenosyl-L-methionine</keyword>
<dbReference type="RefSeq" id="WP_169604872.1">
    <property type="nucleotide sequence ID" value="NZ_CP051481.1"/>
</dbReference>
<sequence>MQKYNIGDKLKKITVTEFSYEGYGVYRDDNVTILIDGALENEVVDIVLTKVNSKIIYADVVNIKKKSSSRLKDINKTIIESGVAPLAIINYSEQLLFKTNVVKTLAERQLNYFDTKDILACEKEWNYRNKVTVFAELKNGMYKFGTYKRNSHKLIEMKQMPLAKNVLNKVLIWLVENFNKFDTKNSRIKNITMKCNEKEDCVQVVFSSYTKTNIDKTFIDVFVSENPEIKSIIQTIENLDNKSDTYGALSKVILGETHIVDSIEDNKFIVEWNAFFQVNPYQTKHLYKTMVSNLNITKNDIVLDAYSGIGTISTFLSKKAKSVYAVEIVEEAGKNGYQSAQMNGIDNIFFYTGNIDEELKNINDIGVVFDIVCVDPPRNGLTKEFIDLISMHKPRGIGYISCNPHTLIRDLKLFKDKGYKIKMIQPVDMFPQTHHIECVAILEKINQ</sequence>
<evidence type="ECO:0000256" key="1">
    <source>
        <dbReference type="ARBA" id="ARBA00022603"/>
    </source>
</evidence>
<dbReference type="Proteomes" id="UP000501060">
    <property type="component" value="Chromosome"/>
</dbReference>
<comment type="similarity">
    <text evidence="4">Belongs to the class I-like SAM-binding methyltransferase superfamily. RNA M5U methyltransferase family.</text>
</comment>
<feature type="binding site" evidence="4">
    <location>
        <position position="327"/>
    </location>
    <ligand>
        <name>S-adenosyl-L-methionine</name>
        <dbReference type="ChEBI" id="CHEBI:59789"/>
    </ligand>
</feature>
<dbReference type="Gene3D" id="2.40.50.1070">
    <property type="match status" value="1"/>
</dbReference>
<dbReference type="GO" id="GO:0070475">
    <property type="term" value="P:rRNA base methylation"/>
    <property type="evidence" value="ECO:0007669"/>
    <property type="project" value="TreeGrafter"/>
</dbReference>
<evidence type="ECO:0000256" key="4">
    <source>
        <dbReference type="PROSITE-ProRule" id="PRU01024"/>
    </source>
</evidence>
<dbReference type="AlphaFoldDB" id="A0A858U470"/>
<organism evidence="6 7">
    <name type="scientific">Mycoplasma phocoenae</name>
    <dbReference type="NCBI Taxonomy" id="754517"/>
    <lineage>
        <taxon>Bacteria</taxon>
        <taxon>Bacillati</taxon>
        <taxon>Mycoplasmatota</taxon>
        <taxon>Mollicutes</taxon>
        <taxon>Mycoplasmataceae</taxon>
        <taxon>Mycoplasma</taxon>
    </lineage>
</organism>
<evidence type="ECO:0000256" key="3">
    <source>
        <dbReference type="ARBA" id="ARBA00022691"/>
    </source>
</evidence>
<name>A0A858U470_9MOLU</name>
<feature type="domain" description="TRAM" evidence="5">
    <location>
        <begin position="3"/>
        <end position="62"/>
    </location>
</feature>
<evidence type="ECO:0000259" key="5">
    <source>
        <dbReference type="PROSITE" id="PS50926"/>
    </source>
</evidence>
<dbReference type="Pfam" id="PF05958">
    <property type="entry name" value="tRNA_U5-meth_tr"/>
    <property type="match status" value="1"/>
</dbReference>
<dbReference type="PANTHER" id="PTHR11061">
    <property type="entry name" value="RNA M5U METHYLTRANSFERASE"/>
    <property type="match status" value="1"/>
</dbReference>
<evidence type="ECO:0000313" key="6">
    <source>
        <dbReference type="EMBL" id="QJG66821.1"/>
    </source>
</evidence>
<evidence type="ECO:0000256" key="2">
    <source>
        <dbReference type="ARBA" id="ARBA00022679"/>
    </source>
</evidence>
<dbReference type="InterPro" id="IPR002792">
    <property type="entry name" value="TRAM_dom"/>
</dbReference>
<dbReference type="EC" id="2.1.1.190" evidence="6"/>
<dbReference type="EMBL" id="CP051481">
    <property type="protein sequence ID" value="QJG66821.1"/>
    <property type="molecule type" value="Genomic_DNA"/>
</dbReference>
<dbReference type="KEGG" id="mphe:HGG69_00535"/>
<dbReference type="SUPFAM" id="SSF53335">
    <property type="entry name" value="S-adenosyl-L-methionine-dependent methyltransferases"/>
    <property type="match status" value="1"/>
</dbReference>
<dbReference type="InterPro" id="IPR012340">
    <property type="entry name" value="NA-bd_OB-fold"/>
</dbReference>
<feature type="binding site" evidence="4">
    <location>
        <position position="277"/>
    </location>
    <ligand>
        <name>S-adenosyl-L-methionine</name>
        <dbReference type="ChEBI" id="CHEBI:59789"/>
    </ligand>
</feature>
<dbReference type="Gene3D" id="3.40.50.150">
    <property type="entry name" value="Vaccinia Virus protein VP39"/>
    <property type="match status" value="1"/>
</dbReference>
<dbReference type="SUPFAM" id="SSF50249">
    <property type="entry name" value="Nucleic acid-binding proteins"/>
    <property type="match status" value="1"/>
</dbReference>
<dbReference type="InterPro" id="IPR010280">
    <property type="entry name" value="U5_MeTrfase_fam"/>
</dbReference>
<dbReference type="PANTHER" id="PTHR11061:SF30">
    <property type="entry name" value="TRNA (URACIL(54)-C(5))-METHYLTRANSFERASE"/>
    <property type="match status" value="1"/>
</dbReference>
<dbReference type="InterPro" id="IPR029063">
    <property type="entry name" value="SAM-dependent_MTases_sf"/>
</dbReference>
<dbReference type="GO" id="GO:0070041">
    <property type="term" value="F:rRNA (uridine-C5-)-methyltransferase activity"/>
    <property type="evidence" value="ECO:0007669"/>
    <property type="project" value="TreeGrafter"/>
</dbReference>
<dbReference type="InterPro" id="IPR030391">
    <property type="entry name" value="MeTrfase_TrmA_CS"/>
</dbReference>
<protein>
    <submittedName>
        <fullName evidence="6">23S rRNA (Uracil(1939)-C(5))-methyltransferase RlmD</fullName>
        <ecNumber evidence="6">2.1.1.190</ecNumber>
    </submittedName>
</protein>
<dbReference type="CDD" id="cd02440">
    <property type="entry name" value="AdoMet_MTases"/>
    <property type="match status" value="1"/>
</dbReference>
<feature type="active site" description="Nucleophile" evidence="4">
    <location>
        <position position="402"/>
    </location>
</feature>
<gene>
    <name evidence="6" type="primary">rlmD</name>
    <name evidence="6" type="ORF">HGG69_00535</name>
</gene>
<dbReference type="PROSITE" id="PS01231">
    <property type="entry name" value="TRMA_2"/>
    <property type="match status" value="1"/>
</dbReference>
<dbReference type="FunFam" id="3.40.50.150:FF:000009">
    <property type="entry name" value="23S rRNA (Uracil(1939)-C(5))-methyltransferase RlmD"/>
    <property type="match status" value="1"/>
</dbReference>
<dbReference type="Gene3D" id="2.40.50.140">
    <property type="entry name" value="Nucleic acid-binding proteins"/>
    <property type="match status" value="1"/>
</dbReference>
<evidence type="ECO:0000313" key="7">
    <source>
        <dbReference type="Proteomes" id="UP000501060"/>
    </source>
</evidence>